<evidence type="ECO:0000256" key="1">
    <source>
        <dbReference type="ARBA" id="ARBA00022801"/>
    </source>
</evidence>
<organism evidence="3 4">
    <name type="scientific">Cylindrotheca closterium</name>
    <dbReference type="NCBI Taxonomy" id="2856"/>
    <lineage>
        <taxon>Eukaryota</taxon>
        <taxon>Sar</taxon>
        <taxon>Stramenopiles</taxon>
        <taxon>Ochrophyta</taxon>
        <taxon>Bacillariophyta</taxon>
        <taxon>Bacillariophyceae</taxon>
        <taxon>Bacillariophycidae</taxon>
        <taxon>Bacillariales</taxon>
        <taxon>Bacillariaceae</taxon>
        <taxon>Cylindrotheca</taxon>
    </lineage>
</organism>
<comment type="caution">
    <text evidence="3">The sequence shown here is derived from an EMBL/GenBank/DDBJ whole genome shotgun (WGS) entry which is preliminary data.</text>
</comment>
<gene>
    <name evidence="3" type="ORF">CYCCA115_LOCUS1156</name>
</gene>
<dbReference type="Gene3D" id="3.40.50.1110">
    <property type="entry name" value="SGNH hydrolase"/>
    <property type="match status" value="1"/>
</dbReference>
<dbReference type="InterPro" id="IPR036514">
    <property type="entry name" value="SGNH_hydro_sf"/>
</dbReference>
<dbReference type="SUPFAM" id="SSF52266">
    <property type="entry name" value="SGNH hydrolase"/>
    <property type="match status" value="1"/>
</dbReference>
<evidence type="ECO:0000313" key="4">
    <source>
        <dbReference type="Proteomes" id="UP001295423"/>
    </source>
</evidence>
<sequence length="532" mass="58298">MVLQREPHRARVWGWASPTINVTAQLDDKLVAFGIANARGNWKIELPPQSAGAGHTLTISDGSSTIVLKDIAFGDVFLCSGQSNMQLSVQGAMNADAEIADSIHYPNLRLATVTQTTSGVPEQNARSASTNYTWARSSPEAFQNHGRISFSYYSATCYFFGRDLYKRLGGKIPIGLVTSCWGGQRVEAFSSPDALADASCGGTVLDSPTSESDYLAETSTTSSFDSTNTLLESNFMGDDDGDDFYNNDLMDGVPKTSLWYGMISPLLPMRFAGAVWYQGESNADNATSYACRFPAMIADWRRKFELEKLPFYYVELAGYKPGVTWPYLRAAQRAALQLDQVSFATAMDLADPSSPNGAIHPRRKQEVGRRLSLSALATQYQKNDIDNKGPQIESFEQDGSNGRVLLKFSEDTAATLHLQGSADCGICCSIPPFEIMDATGNWTRVARSRVERPMSVALEQIPKGIRVLGIRYAWEAYPQCILYNGKGGPDDHEGLPATPFETCLYPSKEGSWTGRRCRTSAPEVAVSLEIEK</sequence>
<name>A0AAD2CE65_9STRA</name>
<dbReference type="InterPro" id="IPR039329">
    <property type="entry name" value="SIAE"/>
</dbReference>
<dbReference type="GO" id="GO:0005975">
    <property type="term" value="P:carbohydrate metabolic process"/>
    <property type="evidence" value="ECO:0007669"/>
    <property type="project" value="TreeGrafter"/>
</dbReference>
<proteinExistence type="predicted"/>
<protein>
    <recommendedName>
        <fullName evidence="2">Sialate O-acetylesterase domain-containing protein</fullName>
    </recommendedName>
</protein>
<dbReference type="Pfam" id="PF03629">
    <property type="entry name" value="SASA"/>
    <property type="match status" value="1"/>
</dbReference>
<evidence type="ECO:0000313" key="3">
    <source>
        <dbReference type="EMBL" id="CAJ1925601.1"/>
    </source>
</evidence>
<dbReference type="PANTHER" id="PTHR22901:SF0">
    <property type="entry name" value="SIALATE O-ACETYLESTERASE"/>
    <property type="match status" value="1"/>
</dbReference>
<dbReference type="AlphaFoldDB" id="A0AAD2CE65"/>
<accession>A0AAD2CE65</accession>
<evidence type="ECO:0000259" key="2">
    <source>
        <dbReference type="Pfam" id="PF03629"/>
    </source>
</evidence>
<keyword evidence="4" id="KW-1185">Reference proteome</keyword>
<dbReference type="InterPro" id="IPR005181">
    <property type="entry name" value="SASA"/>
</dbReference>
<reference evidence="3" key="1">
    <citation type="submission" date="2023-08" db="EMBL/GenBank/DDBJ databases">
        <authorList>
            <person name="Audoor S."/>
            <person name="Bilcke G."/>
        </authorList>
    </citation>
    <scope>NUCLEOTIDE SEQUENCE</scope>
</reference>
<feature type="domain" description="Sialate O-acetylesterase" evidence="2">
    <location>
        <begin position="271"/>
        <end position="352"/>
    </location>
</feature>
<dbReference type="EMBL" id="CAKOGP040000002">
    <property type="protein sequence ID" value="CAJ1925601.1"/>
    <property type="molecule type" value="Genomic_DNA"/>
</dbReference>
<keyword evidence="1" id="KW-0378">Hydrolase</keyword>
<dbReference type="GO" id="GO:0001681">
    <property type="term" value="F:sialate O-acetylesterase activity"/>
    <property type="evidence" value="ECO:0007669"/>
    <property type="project" value="InterPro"/>
</dbReference>
<dbReference type="PANTHER" id="PTHR22901">
    <property type="entry name" value="SIALATE O-ACETYLESTERASE"/>
    <property type="match status" value="1"/>
</dbReference>
<dbReference type="Proteomes" id="UP001295423">
    <property type="component" value="Unassembled WGS sequence"/>
</dbReference>